<proteinExistence type="predicted"/>
<evidence type="ECO:0000313" key="2">
    <source>
        <dbReference type="Proteomes" id="UP000018538"/>
    </source>
</evidence>
<sequence>MNDSICLNFDVLRERLPDDLGQIGKLELKTIKNYKKYCPKEDCNSELDQITIGFLWLLEQCYSGFVNKTHNENNTNSFFLYMVSWFSYKLKQKSGYSSTKINDLYIKLIKNNDKYNSFTDPAYKIGDLKEFMDKRNDFLNIDIEDMSKFYDIFKLLCKIHGNVAQNQKSDTLSNNAIDFVKKYQELNKVYGTTEENPYNKILSTLSNDYNNLKNNCKNCSPLPEITENISAYISGNTSSSSSIGSKFFTVLSIFESDYFRNSNNDLHILKNCLLKSSFCIILYRLYVVGQGCAWGTHVWVRIKYYIVFNFL</sequence>
<protein>
    <submittedName>
        <fullName evidence="1">Uncharacterized protein</fullName>
    </submittedName>
</protein>
<reference evidence="1 2" key="1">
    <citation type="submission" date="2013-11" db="EMBL/GenBank/DDBJ databases">
        <title>The Genome Sequence of Plasmodium yoelii 17X.</title>
        <authorList>
            <consortium name="The Broad Institute Genomics Platform"/>
            <consortium name="The Broad Institute Genome Sequencing Center for Infectious Disease"/>
            <person name="Neafsey D."/>
            <person name="Adams J."/>
            <person name="Walker B."/>
            <person name="Young S.K."/>
            <person name="Zeng Q."/>
            <person name="Gargeya S."/>
            <person name="Fitzgerald M."/>
            <person name="Haas B."/>
            <person name="Abouelleil A."/>
            <person name="Alvarado L."/>
            <person name="Chapman S.B."/>
            <person name="Gainer-Dewar J."/>
            <person name="Goldberg J."/>
            <person name="Griggs A."/>
            <person name="Gujja S."/>
            <person name="Hansen M."/>
            <person name="Howarth C."/>
            <person name="Imamovic A."/>
            <person name="Ireland A."/>
            <person name="Larimer J."/>
            <person name="McCowan C."/>
            <person name="Murphy C."/>
            <person name="Pearson M."/>
            <person name="Poon T.W."/>
            <person name="Priest M."/>
            <person name="Roberts A."/>
            <person name="Saif S."/>
            <person name="Shea T."/>
            <person name="Sykes S."/>
            <person name="Wortman J."/>
            <person name="Nusbaum C."/>
            <person name="Birren B."/>
        </authorList>
    </citation>
    <scope>NUCLEOTIDE SEQUENCE [LARGE SCALE GENOMIC DNA]</scope>
    <source>
        <strain evidence="1 2">17X</strain>
    </source>
</reference>
<keyword evidence="2" id="KW-1185">Reference proteome</keyword>
<gene>
    <name evidence="1" type="ORF">YYC_04286</name>
</gene>
<dbReference type="AlphaFoldDB" id="V7PI64"/>
<organism evidence="1 2">
    <name type="scientific">Plasmodium yoelii 17X</name>
    <dbReference type="NCBI Taxonomy" id="1323249"/>
    <lineage>
        <taxon>Eukaryota</taxon>
        <taxon>Sar</taxon>
        <taxon>Alveolata</taxon>
        <taxon>Apicomplexa</taxon>
        <taxon>Aconoidasida</taxon>
        <taxon>Haemosporida</taxon>
        <taxon>Plasmodiidae</taxon>
        <taxon>Plasmodium</taxon>
        <taxon>Plasmodium (Vinckeia)</taxon>
    </lineage>
</organism>
<accession>V7PI64</accession>
<name>V7PI64_PLAYE</name>
<dbReference type="NCBIfam" id="TIGR01590">
    <property type="entry name" value="yir-bir-cir_Pla"/>
    <property type="match status" value="1"/>
</dbReference>
<dbReference type="EMBL" id="KI635794">
    <property type="protein sequence ID" value="ETB58008.1"/>
    <property type="molecule type" value="Genomic_DNA"/>
</dbReference>
<dbReference type="Proteomes" id="UP000018538">
    <property type="component" value="Unassembled WGS sequence"/>
</dbReference>
<evidence type="ECO:0000313" key="1">
    <source>
        <dbReference type="EMBL" id="ETB58008.1"/>
    </source>
</evidence>
<dbReference type="Pfam" id="PF06022">
    <property type="entry name" value="Cir_Bir_Yir"/>
    <property type="match status" value="1"/>
</dbReference>
<dbReference type="InterPro" id="IPR006477">
    <property type="entry name" value="Yir_bir_cir"/>
</dbReference>